<protein>
    <submittedName>
        <fullName evidence="1">Uncharacterized protein</fullName>
    </submittedName>
</protein>
<accession>A0A0F9B1W1</accession>
<dbReference type="AlphaFoldDB" id="A0A0F9B1W1"/>
<reference evidence="1" key="1">
    <citation type="journal article" date="2015" name="Nature">
        <title>Complex archaea that bridge the gap between prokaryotes and eukaryotes.</title>
        <authorList>
            <person name="Spang A."/>
            <person name="Saw J.H."/>
            <person name="Jorgensen S.L."/>
            <person name="Zaremba-Niedzwiedzka K."/>
            <person name="Martijn J."/>
            <person name="Lind A.E."/>
            <person name="van Eijk R."/>
            <person name="Schleper C."/>
            <person name="Guy L."/>
            <person name="Ettema T.J."/>
        </authorList>
    </citation>
    <scope>NUCLEOTIDE SEQUENCE</scope>
</reference>
<evidence type="ECO:0000313" key="1">
    <source>
        <dbReference type="EMBL" id="KKK78521.1"/>
    </source>
</evidence>
<name>A0A0F9B1W1_9ZZZZ</name>
<organism evidence="1">
    <name type="scientific">marine sediment metagenome</name>
    <dbReference type="NCBI Taxonomy" id="412755"/>
    <lineage>
        <taxon>unclassified sequences</taxon>
        <taxon>metagenomes</taxon>
        <taxon>ecological metagenomes</taxon>
    </lineage>
</organism>
<feature type="non-terminal residue" evidence="1">
    <location>
        <position position="49"/>
    </location>
</feature>
<comment type="caution">
    <text evidence="1">The sequence shown here is derived from an EMBL/GenBank/DDBJ whole genome shotgun (WGS) entry which is preliminary data.</text>
</comment>
<proteinExistence type="predicted"/>
<sequence>MCTVGKTATFNAFPRVDFCREHLVNGAKCVVLKVNPNTAIRFPYSEPPK</sequence>
<dbReference type="EMBL" id="LAZR01054456">
    <property type="protein sequence ID" value="KKK78521.1"/>
    <property type="molecule type" value="Genomic_DNA"/>
</dbReference>
<gene>
    <name evidence="1" type="ORF">LCGC14_2842760</name>
</gene>